<keyword evidence="2" id="KW-1185">Reference proteome</keyword>
<organism evidence="1 2">
    <name type="scientific">Trifolium medium</name>
    <dbReference type="NCBI Taxonomy" id="97028"/>
    <lineage>
        <taxon>Eukaryota</taxon>
        <taxon>Viridiplantae</taxon>
        <taxon>Streptophyta</taxon>
        <taxon>Embryophyta</taxon>
        <taxon>Tracheophyta</taxon>
        <taxon>Spermatophyta</taxon>
        <taxon>Magnoliopsida</taxon>
        <taxon>eudicotyledons</taxon>
        <taxon>Gunneridae</taxon>
        <taxon>Pentapetalae</taxon>
        <taxon>rosids</taxon>
        <taxon>fabids</taxon>
        <taxon>Fabales</taxon>
        <taxon>Fabaceae</taxon>
        <taxon>Papilionoideae</taxon>
        <taxon>50 kb inversion clade</taxon>
        <taxon>NPAAA clade</taxon>
        <taxon>Hologalegina</taxon>
        <taxon>IRL clade</taxon>
        <taxon>Trifolieae</taxon>
        <taxon>Trifolium</taxon>
    </lineage>
</organism>
<sequence length="48" mass="5494">MKVDFHMTERQKAVFGCLKATHAQDFLLAIPIHGLGQHMSPIEYRTIL</sequence>
<protein>
    <recommendedName>
        <fullName evidence="3">Auxilin-like protein</fullName>
    </recommendedName>
</protein>
<dbReference type="AlphaFoldDB" id="A0A392W7Q4"/>
<proteinExistence type="predicted"/>
<comment type="caution">
    <text evidence="1">The sequence shown here is derived from an EMBL/GenBank/DDBJ whole genome shotgun (WGS) entry which is preliminary data.</text>
</comment>
<accession>A0A392W7Q4</accession>
<evidence type="ECO:0008006" key="3">
    <source>
        <dbReference type="Google" id="ProtNLM"/>
    </source>
</evidence>
<dbReference type="EMBL" id="LXQA011396344">
    <property type="protein sequence ID" value="MCI95772.1"/>
    <property type="molecule type" value="Genomic_DNA"/>
</dbReference>
<evidence type="ECO:0000313" key="1">
    <source>
        <dbReference type="EMBL" id="MCI95772.1"/>
    </source>
</evidence>
<name>A0A392W7Q4_9FABA</name>
<feature type="non-terminal residue" evidence="1">
    <location>
        <position position="48"/>
    </location>
</feature>
<reference evidence="1 2" key="1">
    <citation type="journal article" date="2018" name="Front. Plant Sci.">
        <title>Red Clover (Trifolium pratense) and Zigzag Clover (T. medium) - A Picture of Genomic Similarities and Differences.</title>
        <authorList>
            <person name="Dluhosova J."/>
            <person name="Istvanek J."/>
            <person name="Nedelnik J."/>
            <person name="Repkova J."/>
        </authorList>
    </citation>
    <scope>NUCLEOTIDE SEQUENCE [LARGE SCALE GENOMIC DNA]</scope>
    <source>
        <strain evidence="2">cv. 10/8</strain>
        <tissue evidence="1">Leaf</tissue>
    </source>
</reference>
<dbReference type="PANTHER" id="PTHR48462:SF1">
    <property type="entry name" value="PROTEIN, PUTATIVE-RELATED"/>
    <property type="match status" value="1"/>
</dbReference>
<dbReference type="PANTHER" id="PTHR48462">
    <property type="entry name" value="PROTEIN, PUTATIVE-RELATED"/>
    <property type="match status" value="1"/>
</dbReference>
<evidence type="ECO:0000313" key="2">
    <source>
        <dbReference type="Proteomes" id="UP000265520"/>
    </source>
</evidence>
<dbReference type="Proteomes" id="UP000265520">
    <property type="component" value="Unassembled WGS sequence"/>
</dbReference>